<organism evidence="2">
    <name type="scientific">viral metagenome</name>
    <dbReference type="NCBI Taxonomy" id="1070528"/>
    <lineage>
        <taxon>unclassified sequences</taxon>
        <taxon>metagenomes</taxon>
        <taxon>organismal metagenomes</taxon>
    </lineage>
</organism>
<feature type="region of interest" description="Disordered" evidence="1">
    <location>
        <begin position="108"/>
        <end position="155"/>
    </location>
</feature>
<protein>
    <submittedName>
        <fullName evidence="2">Uncharacterized protein</fullName>
    </submittedName>
</protein>
<feature type="compositionally biased region" description="Basic residues" evidence="1">
    <location>
        <begin position="125"/>
        <end position="155"/>
    </location>
</feature>
<accession>A0A6C0D422</accession>
<reference evidence="2" key="1">
    <citation type="journal article" date="2020" name="Nature">
        <title>Giant virus diversity and host interactions through global metagenomics.</title>
        <authorList>
            <person name="Schulz F."/>
            <person name="Roux S."/>
            <person name="Paez-Espino D."/>
            <person name="Jungbluth S."/>
            <person name="Walsh D.A."/>
            <person name="Denef V.J."/>
            <person name="McMahon K.D."/>
            <person name="Konstantinidis K.T."/>
            <person name="Eloe-Fadrosh E.A."/>
            <person name="Kyrpides N.C."/>
            <person name="Woyke T."/>
        </authorList>
    </citation>
    <scope>NUCLEOTIDE SEQUENCE</scope>
    <source>
        <strain evidence="2">GVMAG-M-3300023174-107</strain>
    </source>
</reference>
<name>A0A6C0D422_9ZZZZ</name>
<dbReference type="EMBL" id="MN739523">
    <property type="protein sequence ID" value="QHT10659.1"/>
    <property type="molecule type" value="Genomic_DNA"/>
</dbReference>
<evidence type="ECO:0000313" key="2">
    <source>
        <dbReference type="EMBL" id="QHT10659.1"/>
    </source>
</evidence>
<evidence type="ECO:0000256" key="1">
    <source>
        <dbReference type="SAM" id="MobiDB-lite"/>
    </source>
</evidence>
<proteinExistence type="predicted"/>
<sequence>MAQLRPPFYFRIYSSNGQGIVYRADRDNGDSFMCTGSRQIGRDGSQIIWEVGGYADAMPQSSMHTIMGKPKPMSKAQTTAFVTRNGLGSKYNSMSLYTDGLGYWFTEKSRSRSRSRSGSNSNSNKSRRKGRSGSKGAAKRSSSRGKSKKNSRAGY</sequence>
<dbReference type="AlphaFoldDB" id="A0A6C0D422"/>